<dbReference type="EMBL" id="MU859238">
    <property type="protein sequence ID" value="KAK3948904.1"/>
    <property type="molecule type" value="Genomic_DNA"/>
</dbReference>
<sequence>MTQPFLPYRRISRNWQKPPSLFRCRAYGRNHDLPGRSPVSQHAPANVSSQLVKPEGRCPRRWTHSNFEGTCTYMPRCRRSKMERGFSVSRDSTVRTSRFKHPQIPILYMPDCIQHLLPTKIKPQVSPVHAASGPPTQINAHISYSTLPAFCSPYSNHHHAISAIFLVVLARSLASYRKKPSIDPFLPKASRIRHRHPHGHCHCHRRCRTDWEWVFRVVRVIVVVVVGAVVSFGLGSAVVVSAGLSHVNLLRIFPCPYIGLFNLVGVPGGCHLLCVVVAFVFGPVTGVAIIVTLLLINFWLVTFWLVTFLPVTFLFVTLLFVTSVVAIAIIPNFFSHHGFVRKKKNPDARD</sequence>
<protein>
    <recommendedName>
        <fullName evidence="4">Transmembrane protein</fullName>
    </recommendedName>
</protein>
<name>A0AAN6SCT4_9PEZI</name>
<reference evidence="2" key="1">
    <citation type="journal article" date="2023" name="Mol. Phylogenet. Evol.">
        <title>Genome-scale phylogeny and comparative genomics of the fungal order Sordariales.</title>
        <authorList>
            <person name="Hensen N."/>
            <person name="Bonometti L."/>
            <person name="Westerberg I."/>
            <person name="Brannstrom I.O."/>
            <person name="Guillou S."/>
            <person name="Cros-Aarteil S."/>
            <person name="Calhoun S."/>
            <person name="Haridas S."/>
            <person name="Kuo A."/>
            <person name="Mondo S."/>
            <person name="Pangilinan J."/>
            <person name="Riley R."/>
            <person name="LaButti K."/>
            <person name="Andreopoulos B."/>
            <person name="Lipzen A."/>
            <person name="Chen C."/>
            <person name="Yan M."/>
            <person name="Daum C."/>
            <person name="Ng V."/>
            <person name="Clum A."/>
            <person name="Steindorff A."/>
            <person name="Ohm R.A."/>
            <person name="Martin F."/>
            <person name="Silar P."/>
            <person name="Natvig D.O."/>
            <person name="Lalanne C."/>
            <person name="Gautier V."/>
            <person name="Ament-Velasquez S.L."/>
            <person name="Kruys A."/>
            <person name="Hutchinson M.I."/>
            <person name="Powell A.J."/>
            <person name="Barry K."/>
            <person name="Miller A.N."/>
            <person name="Grigoriev I.V."/>
            <person name="Debuchy R."/>
            <person name="Gladieux P."/>
            <person name="Hiltunen Thoren M."/>
            <person name="Johannesson H."/>
        </authorList>
    </citation>
    <scope>NUCLEOTIDE SEQUENCE</scope>
    <source>
        <strain evidence="2">CBS 626.80</strain>
    </source>
</reference>
<dbReference type="AlphaFoldDB" id="A0AAN6SCT4"/>
<evidence type="ECO:0000256" key="1">
    <source>
        <dbReference type="SAM" id="Phobius"/>
    </source>
</evidence>
<keyword evidence="1" id="KW-0812">Transmembrane</keyword>
<gene>
    <name evidence="2" type="ORF">QBC32DRAFT_350377</name>
</gene>
<reference evidence="2" key="2">
    <citation type="submission" date="2023-06" db="EMBL/GenBank/DDBJ databases">
        <authorList>
            <consortium name="Lawrence Berkeley National Laboratory"/>
            <person name="Mondo S.J."/>
            <person name="Hensen N."/>
            <person name="Bonometti L."/>
            <person name="Westerberg I."/>
            <person name="Brannstrom I.O."/>
            <person name="Guillou S."/>
            <person name="Cros-Aarteil S."/>
            <person name="Calhoun S."/>
            <person name="Haridas S."/>
            <person name="Kuo A."/>
            <person name="Pangilinan J."/>
            <person name="Riley R."/>
            <person name="Labutti K."/>
            <person name="Andreopoulos B."/>
            <person name="Lipzen A."/>
            <person name="Chen C."/>
            <person name="Yanf M."/>
            <person name="Daum C."/>
            <person name="Ng V."/>
            <person name="Clum A."/>
            <person name="Steindorff A."/>
            <person name="Ohm R."/>
            <person name="Martin F."/>
            <person name="Silar P."/>
            <person name="Natvig D."/>
            <person name="Lalanne C."/>
            <person name="Gautier V."/>
            <person name="Ament-Velasquez S.L."/>
            <person name="Kruys A."/>
            <person name="Hutchinson M.I."/>
            <person name="Powell A.J."/>
            <person name="Barry K."/>
            <person name="Miller A.N."/>
            <person name="Grigoriev I.V."/>
            <person name="Debuchy R."/>
            <person name="Gladieux P."/>
            <person name="Thoren M.H."/>
            <person name="Johannesson H."/>
        </authorList>
    </citation>
    <scope>NUCLEOTIDE SEQUENCE</scope>
    <source>
        <strain evidence="2">CBS 626.80</strain>
    </source>
</reference>
<accession>A0AAN6SCT4</accession>
<dbReference type="Proteomes" id="UP001303222">
    <property type="component" value="Unassembled WGS sequence"/>
</dbReference>
<organism evidence="2 3">
    <name type="scientific">Pseudoneurospora amorphoporcata</name>
    <dbReference type="NCBI Taxonomy" id="241081"/>
    <lineage>
        <taxon>Eukaryota</taxon>
        <taxon>Fungi</taxon>
        <taxon>Dikarya</taxon>
        <taxon>Ascomycota</taxon>
        <taxon>Pezizomycotina</taxon>
        <taxon>Sordariomycetes</taxon>
        <taxon>Sordariomycetidae</taxon>
        <taxon>Sordariales</taxon>
        <taxon>Sordariaceae</taxon>
        <taxon>Pseudoneurospora</taxon>
    </lineage>
</organism>
<evidence type="ECO:0000313" key="3">
    <source>
        <dbReference type="Proteomes" id="UP001303222"/>
    </source>
</evidence>
<comment type="caution">
    <text evidence="2">The sequence shown here is derived from an EMBL/GenBank/DDBJ whole genome shotgun (WGS) entry which is preliminary data.</text>
</comment>
<keyword evidence="1" id="KW-1133">Transmembrane helix</keyword>
<evidence type="ECO:0008006" key="4">
    <source>
        <dbReference type="Google" id="ProtNLM"/>
    </source>
</evidence>
<feature type="transmembrane region" description="Helical" evidence="1">
    <location>
        <begin position="213"/>
        <end position="240"/>
    </location>
</feature>
<feature type="transmembrane region" description="Helical" evidence="1">
    <location>
        <begin position="287"/>
        <end position="306"/>
    </location>
</feature>
<feature type="transmembrane region" description="Helical" evidence="1">
    <location>
        <begin position="260"/>
        <end position="280"/>
    </location>
</feature>
<feature type="non-terminal residue" evidence="2">
    <location>
        <position position="350"/>
    </location>
</feature>
<keyword evidence="3" id="KW-1185">Reference proteome</keyword>
<proteinExistence type="predicted"/>
<feature type="transmembrane region" description="Helical" evidence="1">
    <location>
        <begin position="312"/>
        <end position="334"/>
    </location>
</feature>
<evidence type="ECO:0000313" key="2">
    <source>
        <dbReference type="EMBL" id="KAK3948904.1"/>
    </source>
</evidence>
<keyword evidence="1" id="KW-0472">Membrane</keyword>